<dbReference type="InterPro" id="IPR019758">
    <property type="entry name" value="Pept_S26A_signal_pept_1_CS"/>
</dbReference>
<comment type="catalytic activity">
    <reaction evidence="1 7">
        <text>Cleavage of hydrophobic, N-terminal signal or leader sequences from secreted and periplasmic proteins.</text>
        <dbReference type="EC" id="3.4.21.89"/>
    </reaction>
</comment>
<dbReference type="GO" id="GO:0006465">
    <property type="term" value="P:signal peptide processing"/>
    <property type="evidence" value="ECO:0007669"/>
    <property type="project" value="InterPro"/>
</dbReference>
<reference evidence="9 10" key="1">
    <citation type="submission" date="2015-07" db="EMBL/GenBank/DDBJ databases">
        <title>Genome analysis of myxobacterium Chondromyces crocatus Cm c5 reveals a high potential for natural compound synthesis and the genetic basis for the loss of fruiting body formation.</title>
        <authorList>
            <person name="Zaburannyi N."/>
            <person name="Bunk B."/>
            <person name="Maier J."/>
            <person name="Overmann J."/>
            <person name="Mueller R."/>
        </authorList>
    </citation>
    <scope>NUCLEOTIDE SEQUENCE [LARGE SCALE GENOMIC DNA]</scope>
    <source>
        <strain evidence="9 10">Cm c5</strain>
    </source>
</reference>
<keyword evidence="10" id="KW-1185">Reference proteome</keyword>
<dbReference type="GO" id="GO:0004252">
    <property type="term" value="F:serine-type endopeptidase activity"/>
    <property type="evidence" value="ECO:0007669"/>
    <property type="project" value="InterPro"/>
</dbReference>
<dbReference type="CDD" id="cd06530">
    <property type="entry name" value="S26_SPase_I"/>
    <property type="match status" value="1"/>
</dbReference>
<organism evidence="9 10">
    <name type="scientific">Chondromyces crocatus</name>
    <dbReference type="NCBI Taxonomy" id="52"/>
    <lineage>
        <taxon>Bacteria</taxon>
        <taxon>Pseudomonadati</taxon>
        <taxon>Myxococcota</taxon>
        <taxon>Polyangia</taxon>
        <taxon>Polyangiales</taxon>
        <taxon>Polyangiaceae</taxon>
        <taxon>Chondromyces</taxon>
    </lineage>
</organism>
<dbReference type="PANTHER" id="PTHR43390:SF1">
    <property type="entry name" value="CHLOROPLAST PROCESSING PEPTIDASE"/>
    <property type="match status" value="1"/>
</dbReference>
<keyword evidence="5 7" id="KW-0378">Hydrolase</keyword>
<evidence type="ECO:0000256" key="3">
    <source>
        <dbReference type="ARBA" id="ARBA00013208"/>
    </source>
</evidence>
<dbReference type="PATRIC" id="fig|52.7.peg.7206"/>
<dbReference type="SUPFAM" id="SSF51306">
    <property type="entry name" value="LexA/Signal peptidase"/>
    <property type="match status" value="1"/>
</dbReference>
<feature type="active site" evidence="6">
    <location>
        <position position="135"/>
    </location>
</feature>
<dbReference type="PRINTS" id="PR00727">
    <property type="entry name" value="LEADERPTASE"/>
</dbReference>
<evidence type="ECO:0000313" key="9">
    <source>
        <dbReference type="EMBL" id="AKT42332.1"/>
    </source>
</evidence>
<evidence type="ECO:0000259" key="8">
    <source>
        <dbReference type="Pfam" id="PF10502"/>
    </source>
</evidence>
<dbReference type="Gene3D" id="2.10.109.10">
    <property type="entry name" value="Umud Fragment, subunit A"/>
    <property type="match status" value="1"/>
</dbReference>
<dbReference type="InterPro" id="IPR019533">
    <property type="entry name" value="Peptidase_S26"/>
</dbReference>
<dbReference type="Proteomes" id="UP000067626">
    <property type="component" value="Chromosome"/>
</dbReference>
<name>A0A0K1ENV2_CHOCO</name>
<dbReference type="EMBL" id="CP012159">
    <property type="protein sequence ID" value="AKT42332.1"/>
    <property type="molecule type" value="Genomic_DNA"/>
</dbReference>
<feature type="domain" description="Peptidase S26" evidence="8">
    <location>
        <begin position="50"/>
        <end position="229"/>
    </location>
</feature>
<dbReference type="PROSITE" id="PS00761">
    <property type="entry name" value="SPASE_I_3"/>
    <property type="match status" value="1"/>
</dbReference>
<dbReference type="PANTHER" id="PTHR43390">
    <property type="entry name" value="SIGNAL PEPTIDASE I"/>
    <property type="match status" value="1"/>
</dbReference>
<accession>A0A0K1ENV2</accession>
<dbReference type="EC" id="3.4.21.89" evidence="3 7"/>
<evidence type="ECO:0000256" key="5">
    <source>
        <dbReference type="ARBA" id="ARBA00022801"/>
    </source>
</evidence>
<dbReference type="InterPro" id="IPR000223">
    <property type="entry name" value="Pept_S26A_signal_pept_1"/>
</dbReference>
<evidence type="ECO:0000256" key="2">
    <source>
        <dbReference type="ARBA" id="ARBA00009370"/>
    </source>
</evidence>
<dbReference type="KEGG" id="ccro:CMC5_065580"/>
<evidence type="ECO:0000256" key="6">
    <source>
        <dbReference type="PIRSR" id="PIRSR600223-1"/>
    </source>
</evidence>
<gene>
    <name evidence="9" type="ORF">CMC5_065580</name>
</gene>
<dbReference type="Pfam" id="PF10502">
    <property type="entry name" value="Peptidase_S26"/>
    <property type="match status" value="1"/>
</dbReference>
<dbReference type="GO" id="GO:0009003">
    <property type="term" value="F:signal peptidase activity"/>
    <property type="evidence" value="ECO:0007669"/>
    <property type="project" value="UniProtKB-EC"/>
</dbReference>
<proteinExistence type="inferred from homology"/>
<evidence type="ECO:0000256" key="1">
    <source>
        <dbReference type="ARBA" id="ARBA00000677"/>
    </source>
</evidence>
<dbReference type="InterPro" id="IPR036286">
    <property type="entry name" value="LexA/Signal_pep-like_sf"/>
</dbReference>
<keyword evidence="7" id="KW-0645">Protease</keyword>
<sequence length="268" mass="28278">MFKHGGPGQADELTEIAGAVSSSASEVAPVELTVRLGVGDRIRQWLPGLRWIATRAILLAMALTLLRTTVADQYHVPTSSMWPTIAPGDRIFVYKLSYGLRLPFTSRYLLEGEGPRSGDVVVFSDPRGGAVPLVKRVVAVAGQTVAVQSGVLLIDGAPQTLEVLGDGQLLEHLGPLAHAAGSVDLAAFGPVVVPPEHVFMMGDNRAASLDSREIGPVPRHLVRGRVVGVLYHHREGAGLDAGRLLQAIDARPERGAVRGASLPSAAAH</sequence>
<dbReference type="AlphaFoldDB" id="A0A0K1ENV2"/>
<comment type="subcellular location">
    <subcellularLocation>
        <location evidence="7">Membrane</location>
        <topology evidence="7">Single-pass type II membrane protein</topology>
    </subcellularLocation>
</comment>
<dbReference type="GO" id="GO:0016020">
    <property type="term" value="C:membrane"/>
    <property type="evidence" value="ECO:0007669"/>
    <property type="project" value="UniProtKB-SubCell"/>
</dbReference>
<dbReference type="NCBIfam" id="TIGR02227">
    <property type="entry name" value="sigpep_I_bact"/>
    <property type="match status" value="1"/>
</dbReference>
<protein>
    <recommendedName>
        <fullName evidence="4 7">Signal peptidase I</fullName>
        <ecNumber evidence="3 7">3.4.21.89</ecNumber>
    </recommendedName>
</protein>
<evidence type="ECO:0000313" key="10">
    <source>
        <dbReference type="Proteomes" id="UP000067626"/>
    </source>
</evidence>
<comment type="similarity">
    <text evidence="2 7">Belongs to the peptidase S26 family.</text>
</comment>
<evidence type="ECO:0000256" key="7">
    <source>
        <dbReference type="RuleBase" id="RU362042"/>
    </source>
</evidence>
<evidence type="ECO:0000256" key="4">
    <source>
        <dbReference type="ARBA" id="ARBA00019232"/>
    </source>
</evidence>
<dbReference type="STRING" id="52.CMC5_065580"/>
<feature type="active site" evidence="6">
    <location>
        <position position="80"/>
    </location>
</feature>